<keyword evidence="4" id="KW-0673">Quorum sensing</keyword>
<dbReference type="PANTHER" id="PTHR39322">
    <property type="entry name" value="ACYL-HOMOSERINE-LACTONE SYNTHASE"/>
    <property type="match status" value="1"/>
</dbReference>
<organism evidence="5 6">
    <name type="scientific">Pseudomonas farris</name>
    <dbReference type="NCBI Taxonomy" id="2841207"/>
    <lineage>
        <taxon>Bacteria</taxon>
        <taxon>Pseudomonadati</taxon>
        <taxon>Pseudomonadota</taxon>
        <taxon>Gammaproteobacteria</taxon>
        <taxon>Pseudomonadales</taxon>
        <taxon>Pseudomonadaceae</taxon>
        <taxon>Pseudomonas</taxon>
    </lineage>
</organism>
<dbReference type="Pfam" id="PF00765">
    <property type="entry name" value="Autoind_synth"/>
    <property type="match status" value="1"/>
</dbReference>
<comment type="caution">
    <text evidence="5">The sequence shown here is derived from an EMBL/GenBank/DDBJ whole genome shotgun (WGS) entry which is preliminary data.</text>
</comment>
<evidence type="ECO:0000256" key="2">
    <source>
        <dbReference type="ARBA" id="ARBA00022679"/>
    </source>
</evidence>
<keyword evidence="4" id="KW-0071">Autoinducer synthesis</keyword>
<dbReference type="PROSITE" id="PS51187">
    <property type="entry name" value="AUTOINDUCER_SYNTH_2"/>
    <property type="match status" value="1"/>
</dbReference>
<evidence type="ECO:0000256" key="3">
    <source>
        <dbReference type="ARBA" id="ARBA00048576"/>
    </source>
</evidence>
<protein>
    <recommendedName>
        <fullName evidence="1">acyl-homoserine-lactone synthase</fullName>
        <ecNumber evidence="1">2.3.1.184</ecNumber>
    </recommendedName>
</protein>
<reference evidence="5" key="1">
    <citation type="submission" date="2021-06" db="EMBL/GenBank/DDBJ databases">
        <title>Updating the genus Pseudomonas: Description of 43 new species and partition of the Pseudomonas putida group.</title>
        <authorList>
            <person name="Girard L."/>
            <person name="Lood C."/>
            <person name="Vandamme P."/>
            <person name="Rokni-Zadeh H."/>
            <person name="Van Noort V."/>
            <person name="Hofte M."/>
            <person name="Lavigne R."/>
            <person name="De Mot R."/>
        </authorList>
    </citation>
    <scope>NUCLEOTIDE SEQUENCE</scope>
    <source>
        <strain evidence="5">SWRI79</strain>
    </source>
</reference>
<dbReference type="Proteomes" id="UP000886900">
    <property type="component" value="Unassembled WGS sequence"/>
</dbReference>
<evidence type="ECO:0000256" key="1">
    <source>
        <dbReference type="ARBA" id="ARBA00012340"/>
    </source>
</evidence>
<proteinExistence type="inferred from homology"/>
<evidence type="ECO:0000256" key="4">
    <source>
        <dbReference type="PROSITE-ProRule" id="PRU00533"/>
    </source>
</evidence>
<dbReference type="RefSeq" id="WP_217857422.1">
    <property type="nucleotide sequence ID" value="NZ_JAHSTV010000008.1"/>
</dbReference>
<dbReference type="PROSITE" id="PS00949">
    <property type="entry name" value="AUTOINDUCER_SYNTH_1"/>
    <property type="match status" value="1"/>
</dbReference>
<comment type="catalytic activity">
    <reaction evidence="3">
        <text>a fatty acyl-[ACP] + S-adenosyl-L-methionine = an N-acyl-L-homoserine lactone + S-methyl-5'-thioadenosine + holo-[ACP] + H(+)</text>
        <dbReference type="Rhea" id="RHEA:10096"/>
        <dbReference type="Rhea" id="RHEA-COMP:9685"/>
        <dbReference type="Rhea" id="RHEA-COMP:14125"/>
        <dbReference type="ChEBI" id="CHEBI:15378"/>
        <dbReference type="ChEBI" id="CHEBI:17509"/>
        <dbReference type="ChEBI" id="CHEBI:55474"/>
        <dbReference type="ChEBI" id="CHEBI:59789"/>
        <dbReference type="ChEBI" id="CHEBI:64479"/>
        <dbReference type="ChEBI" id="CHEBI:138651"/>
        <dbReference type="EC" id="2.3.1.184"/>
    </reaction>
</comment>
<accession>A0ABS6PXU1</accession>
<keyword evidence="2" id="KW-0808">Transferase</keyword>
<gene>
    <name evidence="5" type="ORF">KVG95_18275</name>
</gene>
<comment type="similarity">
    <text evidence="4">Belongs to the autoinducer synthase family.</text>
</comment>
<keyword evidence="6" id="KW-1185">Reference proteome</keyword>
<sequence length="196" mass="21696">MQYEIARRTEFDGSKLQAMHTLRAQVFKYKKGWDVTLIAGMEIDGYDALNPFYMLINSQAQPNDVQGCWRLLPTTGPYMLKDTFPELLAATAPEASDVWELSRFAVAAGQQSTMQFSNLTFEAIKEVISFGIRNGIKTYVTVTTVGIERMLLKAGLEIGRLGTPLQIGVEKAVALTIDLGELTRKALGLNGVVQYP</sequence>
<name>A0ABS6PXU1_9PSED</name>
<dbReference type="EC" id="2.3.1.184" evidence="1"/>
<dbReference type="EMBL" id="JAHSTV010000008">
    <property type="protein sequence ID" value="MBV4465275.1"/>
    <property type="molecule type" value="Genomic_DNA"/>
</dbReference>
<evidence type="ECO:0000313" key="5">
    <source>
        <dbReference type="EMBL" id="MBV4465275.1"/>
    </source>
</evidence>
<evidence type="ECO:0000313" key="6">
    <source>
        <dbReference type="Proteomes" id="UP000886900"/>
    </source>
</evidence>
<dbReference type="InterPro" id="IPR001690">
    <property type="entry name" value="Autoind_synthase"/>
</dbReference>
<dbReference type="PANTHER" id="PTHR39322:SF1">
    <property type="entry name" value="ISOVALERYL-HOMOSERINE LACTONE SYNTHASE"/>
    <property type="match status" value="1"/>
</dbReference>
<dbReference type="InterPro" id="IPR018311">
    <property type="entry name" value="Autoind_synth_CS"/>
</dbReference>